<evidence type="ECO:0000313" key="3">
    <source>
        <dbReference type="Proteomes" id="UP001279410"/>
    </source>
</evidence>
<dbReference type="AlphaFoldDB" id="A0AAD3R590"/>
<protein>
    <submittedName>
        <fullName evidence="2">Uncharacterized protein</fullName>
    </submittedName>
</protein>
<name>A0AAD3R590_LATJO</name>
<dbReference type="Proteomes" id="UP001279410">
    <property type="component" value="Unassembled WGS sequence"/>
</dbReference>
<reference evidence="2" key="1">
    <citation type="submission" date="2022-08" db="EMBL/GenBank/DDBJ databases">
        <title>Genome sequencing of akame (Lates japonicus).</title>
        <authorList>
            <person name="Hashiguchi Y."/>
            <person name="Takahashi H."/>
        </authorList>
    </citation>
    <scope>NUCLEOTIDE SEQUENCE</scope>
    <source>
        <strain evidence="2">Kochi</strain>
    </source>
</reference>
<comment type="caution">
    <text evidence="2">The sequence shown here is derived from an EMBL/GenBank/DDBJ whole genome shotgun (WGS) entry which is preliminary data.</text>
</comment>
<sequence>MRFQFYAEMDDLLEVQQDVVFPVVGTTEGLKVCRPEALGYSSTLAFPNTVSSPIRNPGGTPTATTSSRKRRRVDDEVMQFLQQSKEAS</sequence>
<evidence type="ECO:0000256" key="1">
    <source>
        <dbReference type="SAM" id="MobiDB-lite"/>
    </source>
</evidence>
<evidence type="ECO:0000313" key="2">
    <source>
        <dbReference type="EMBL" id="GLD55651.1"/>
    </source>
</evidence>
<organism evidence="2 3">
    <name type="scientific">Lates japonicus</name>
    <name type="common">Japanese lates</name>
    <dbReference type="NCBI Taxonomy" id="270547"/>
    <lineage>
        <taxon>Eukaryota</taxon>
        <taxon>Metazoa</taxon>
        <taxon>Chordata</taxon>
        <taxon>Craniata</taxon>
        <taxon>Vertebrata</taxon>
        <taxon>Euteleostomi</taxon>
        <taxon>Actinopterygii</taxon>
        <taxon>Neopterygii</taxon>
        <taxon>Teleostei</taxon>
        <taxon>Neoteleostei</taxon>
        <taxon>Acanthomorphata</taxon>
        <taxon>Carangaria</taxon>
        <taxon>Carangaria incertae sedis</taxon>
        <taxon>Centropomidae</taxon>
        <taxon>Lates</taxon>
    </lineage>
</organism>
<feature type="compositionally biased region" description="Polar residues" evidence="1">
    <location>
        <begin position="50"/>
        <end position="66"/>
    </location>
</feature>
<keyword evidence="3" id="KW-1185">Reference proteome</keyword>
<proteinExistence type="predicted"/>
<accession>A0AAD3R590</accession>
<gene>
    <name evidence="2" type="ORF">AKAME5_000809300</name>
</gene>
<feature type="region of interest" description="Disordered" evidence="1">
    <location>
        <begin position="50"/>
        <end position="74"/>
    </location>
</feature>
<dbReference type="EMBL" id="BRZM01000022">
    <property type="protein sequence ID" value="GLD55651.1"/>
    <property type="molecule type" value="Genomic_DNA"/>
</dbReference>